<evidence type="ECO:0000313" key="7">
    <source>
        <dbReference type="EMBL" id="SHH68056.1"/>
    </source>
</evidence>
<evidence type="ECO:0000256" key="2">
    <source>
        <dbReference type="ARBA" id="ARBA00022723"/>
    </source>
</evidence>
<feature type="domain" description="4Fe-4S ferredoxin-type" evidence="5">
    <location>
        <begin position="36"/>
        <end position="64"/>
    </location>
</feature>
<dbReference type="Gene3D" id="1.10.15.40">
    <property type="entry name" value="Electron transport complex subunit B, putative Fe-S cluster"/>
    <property type="match status" value="1"/>
</dbReference>
<dbReference type="PANTHER" id="PTHR43560:SF1">
    <property type="entry name" value="ION-TRANSLOCATING OXIDOREDUCTASE COMPLEX SUBUNIT B"/>
    <property type="match status" value="1"/>
</dbReference>
<evidence type="ECO:0000313" key="8">
    <source>
        <dbReference type="Proteomes" id="UP000184389"/>
    </source>
</evidence>
<evidence type="ECO:0000256" key="4">
    <source>
        <dbReference type="ARBA" id="ARBA00023014"/>
    </source>
</evidence>
<dbReference type="Gene3D" id="3.30.70.20">
    <property type="match status" value="1"/>
</dbReference>
<dbReference type="PROSITE" id="PS51656">
    <property type="entry name" value="4FE4S"/>
    <property type="match status" value="1"/>
</dbReference>
<evidence type="ECO:0000259" key="6">
    <source>
        <dbReference type="PROSITE" id="PS51656"/>
    </source>
</evidence>
<dbReference type="OrthoDB" id="9798098at2"/>
<evidence type="ECO:0000256" key="1">
    <source>
        <dbReference type="ARBA" id="ARBA00022485"/>
    </source>
</evidence>
<dbReference type="InterPro" id="IPR007202">
    <property type="entry name" value="4Fe-4S_dom"/>
</dbReference>
<feature type="domain" description="4Fe-4S ferredoxin-type" evidence="5">
    <location>
        <begin position="6"/>
        <end position="35"/>
    </location>
</feature>
<dbReference type="InterPro" id="IPR017900">
    <property type="entry name" value="4Fe4S_Fe_S_CS"/>
</dbReference>
<keyword evidence="3" id="KW-0408">Iron</keyword>
<dbReference type="GO" id="GO:0046872">
    <property type="term" value="F:metal ion binding"/>
    <property type="evidence" value="ECO:0007669"/>
    <property type="project" value="UniProtKB-KW"/>
</dbReference>
<sequence>MKKYIHSVLLNEDKCIGCTHCMRRCPTEAIRVRNKKAHIIKERCVDCGECIRVCPSHAQDSITDSLDKLKEFKYNIAIPGITLYGQFSSKTDMNKVYEGIKMLGFDDVFDEGIAADILSVTIKNMIKNDNLPKPIISSFCPAVLRLIQVRFSSLIDNIITVESAMEVAGRIAKDMAMKKYGYEKEEVGVFYLTPCPAKVTSIKNPIGIKDSSLDGAIAINKIYGEIVKKMKGVKNTHEYERATPGGIGWARVGGQSYSIDVDNYIAVDGIENVMNILEEIELGKLDGVVFFEGLACVGGCVGGPLNVENPFIAKSIIRELSTKATEKEYKSSIYTEDEHIDYYLKNEFINWTENIEPKGILTLDDDIQKAIEKLEMIEEILDFLPGLDCGSCGAPTCRALAEDVVRGFANIEDCIFK</sequence>
<feature type="domain" description="4Fe-4S" evidence="6">
    <location>
        <begin position="372"/>
        <end position="417"/>
    </location>
</feature>
<organism evidence="7 8">
    <name type="scientific">Sporanaerobacter acetigenes DSM 13106</name>
    <dbReference type="NCBI Taxonomy" id="1123281"/>
    <lineage>
        <taxon>Bacteria</taxon>
        <taxon>Bacillati</taxon>
        <taxon>Bacillota</taxon>
        <taxon>Tissierellia</taxon>
        <taxon>Tissierellales</taxon>
        <taxon>Sporanaerobacteraceae</taxon>
        <taxon>Sporanaerobacter</taxon>
    </lineage>
</organism>
<dbReference type="Pfam" id="PF13237">
    <property type="entry name" value="Fer4_10"/>
    <property type="match status" value="1"/>
</dbReference>
<dbReference type="InterPro" id="IPR004108">
    <property type="entry name" value="Fe_hydrogenase_lsu_C"/>
</dbReference>
<evidence type="ECO:0000259" key="5">
    <source>
        <dbReference type="PROSITE" id="PS51379"/>
    </source>
</evidence>
<dbReference type="Gene3D" id="3.40.950.10">
    <property type="entry name" value="Fe-only Hydrogenase (Larger Subunit), Chain L, domain 3"/>
    <property type="match status" value="1"/>
</dbReference>
<dbReference type="STRING" id="1123281.SAMN02745180_00818"/>
<proteinExistence type="predicted"/>
<evidence type="ECO:0000256" key="3">
    <source>
        <dbReference type="ARBA" id="ARBA00023004"/>
    </source>
</evidence>
<dbReference type="SUPFAM" id="SSF54862">
    <property type="entry name" value="4Fe-4S ferredoxins"/>
    <property type="match status" value="1"/>
</dbReference>
<dbReference type="InterPro" id="IPR009016">
    <property type="entry name" value="Fe_hydrogenase"/>
</dbReference>
<gene>
    <name evidence="7" type="ORF">SAMN02745180_00818</name>
</gene>
<dbReference type="RefSeq" id="WP_072743399.1">
    <property type="nucleotide sequence ID" value="NZ_FQXR01000003.1"/>
</dbReference>
<keyword evidence="2" id="KW-0479">Metal-binding</keyword>
<dbReference type="Pfam" id="PF02906">
    <property type="entry name" value="Fe_hyd_lg_C"/>
    <property type="match status" value="2"/>
</dbReference>
<keyword evidence="1" id="KW-0004">4Fe-4S</keyword>
<dbReference type="PANTHER" id="PTHR43560">
    <property type="entry name" value="ION-TRANSLOCATING OXIDOREDUCTASE COMPLEX SUBUNIT B"/>
    <property type="match status" value="1"/>
</dbReference>
<keyword evidence="8" id="KW-1185">Reference proteome</keyword>
<dbReference type="EMBL" id="FQXR01000003">
    <property type="protein sequence ID" value="SHH68056.1"/>
    <property type="molecule type" value="Genomic_DNA"/>
</dbReference>
<keyword evidence="4" id="KW-0411">Iron-sulfur</keyword>
<dbReference type="PROSITE" id="PS51379">
    <property type="entry name" value="4FE4S_FER_2"/>
    <property type="match status" value="2"/>
</dbReference>
<dbReference type="InterPro" id="IPR050395">
    <property type="entry name" value="4Fe4S_Ferredoxin_RnfB"/>
</dbReference>
<reference evidence="7 8" key="1">
    <citation type="submission" date="2016-11" db="EMBL/GenBank/DDBJ databases">
        <authorList>
            <person name="Jaros S."/>
            <person name="Januszkiewicz K."/>
            <person name="Wedrychowicz H."/>
        </authorList>
    </citation>
    <scope>NUCLEOTIDE SEQUENCE [LARGE SCALE GENOMIC DNA]</scope>
    <source>
        <strain evidence="7 8">DSM 13106</strain>
    </source>
</reference>
<name>A0A1M5UYQ3_9FIRM</name>
<dbReference type="SUPFAM" id="SSF53920">
    <property type="entry name" value="Fe-only hydrogenase"/>
    <property type="match status" value="1"/>
</dbReference>
<dbReference type="GO" id="GO:0051539">
    <property type="term" value="F:4 iron, 4 sulfur cluster binding"/>
    <property type="evidence" value="ECO:0007669"/>
    <property type="project" value="UniProtKB-KW"/>
</dbReference>
<protein>
    <submittedName>
        <fullName evidence="7">Iron only hydrogenase large subunit, C-terminal domain</fullName>
    </submittedName>
</protein>
<dbReference type="AlphaFoldDB" id="A0A1M5UYQ3"/>
<dbReference type="PROSITE" id="PS00198">
    <property type="entry name" value="4FE4S_FER_1"/>
    <property type="match status" value="1"/>
</dbReference>
<accession>A0A1M5UYQ3</accession>
<dbReference type="InterPro" id="IPR017896">
    <property type="entry name" value="4Fe4S_Fe-S-bd"/>
</dbReference>
<dbReference type="Proteomes" id="UP000184389">
    <property type="component" value="Unassembled WGS sequence"/>
</dbReference>
<dbReference type="Pfam" id="PF04060">
    <property type="entry name" value="FeS"/>
    <property type="match status" value="1"/>
</dbReference>